<reference evidence="2" key="1">
    <citation type="submission" date="2021-01" db="EMBL/GenBank/DDBJ databases">
        <title>Caligus Genome Assembly.</title>
        <authorList>
            <person name="Gallardo-Escarate C."/>
        </authorList>
    </citation>
    <scope>NUCLEOTIDE SEQUENCE [LARGE SCALE GENOMIC DNA]</scope>
</reference>
<dbReference type="Gene3D" id="3.30.420.10">
    <property type="entry name" value="Ribonuclease H-like superfamily/Ribonuclease H"/>
    <property type="match status" value="1"/>
</dbReference>
<name>A0A7T8KBN0_CALRO</name>
<feature type="non-terminal residue" evidence="1">
    <location>
        <position position="1"/>
    </location>
</feature>
<dbReference type="OrthoDB" id="8053836at2759"/>
<dbReference type="EMBL" id="CP045892">
    <property type="protein sequence ID" value="QQP52914.1"/>
    <property type="molecule type" value="Genomic_DNA"/>
</dbReference>
<organism evidence="1 2">
    <name type="scientific">Caligus rogercresseyi</name>
    <name type="common">Sea louse</name>
    <dbReference type="NCBI Taxonomy" id="217165"/>
    <lineage>
        <taxon>Eukaryota</taxon>
        <taxon>Metazoa</taxon>
        <taxon>Ecdysozoa</taxon>
        <taxon>Arthropoda</taxon>
        <taxon>Crustacea</taxon>
        <taxon>Multicrustacea</taxon>
        <taxon>Hexanauplia</taxon>
        <taxon>Copepoda</taxon>
        <taxon>Siphonostomatoida</taxon>
        <taxon>Caligidae</taxon>
        <taxon>Caligus</taxon>
    </lineage>
</organism>
<proteinExistence type="predicted"/>
<evidence type="ECO:0000313" key="1">
    <source>
        <dbReference type="EMBL" id="QQP52914.1"/>
    </source>
</evidence>
<sequence>NEPETKQQSTVWIFKDELNQTKKISGKPPKVACFFGKTRYVTTGLFEHRRTVDSEWYTTIYLSKKNKRNKNSPSVHHNNSSSDTKLQILAFLTGKNDGSSPYSPDLEPMAFLFLHIKQNARPTICFDSNLF</sequence>
<accession>A0A7T8KBN0</accession>
<dbReference type="AlphaFoldDB" id="A0A7T8KBN0"/>
<dbReference type="GO" id="GO:0003676">
    <property type="term" value="F:nucleic acid binding"/>
    <property type="evidence" value="ECO:0007669"/>
    <property type="project" value="InterPro"/>
</dbReference>
<dbReference type="Proteomes" id="UP000595437">
    <property type="component" value="Chromosome 3"/>
</dbReference>
<protein>
    <submittedName>
        <fullName evidence="1">Uncharacterized protein</fullName>
    </submittedName>
</protein>
<evidence type="ECO:0000313" key="2">
    <source>
        <dbReference type="Proteomes" id="UP000595437"/>
    </source>
</evidence>
<gene>
    <name evidence="1" type="ORF">FKW44_005210</name>
</gene>
<keyword evidence="2" id="KW-1185">Reference proteome</keyword>
<dbReference type="InterPro" id="IPR036397">
    <property type="entry name" value="RNaseH_sf"/>
</dbReference>